<dbReference type="Proteomes" id="UP000301751">
    <property type="component" value="Unassembled WGS sequence"/>
</dbReference>
<name>A0A480AKM6_9BURK</name>
<dbReference type="InterPro" id="IPR045459">
    <property type="entry name" value="DUF5908"/>
</dbReference>
<gene>
    <name evidence="2" type="ORF">AQPW35_00080</name>
</gene>
<organism evidence="2 3">
    <name type="scientific">Pseudaquabacterium pictum</name>
    <dbReference type="NCBI Taxonomy" id="2315236"/>
    <lineage>
        <taxon>Bacteria</taxon>
        <taxon>Pseudomonadati</taxon>
        <taxon>Pseudomonadota</taxon>
        <taxon>Betaproteobacteria</taxon>
        <taxon>Burkholderiales</taxon>
        <taxon>Sphaerotilaceae</taxon>
        <taxon>Pseudaquabacterium</taxon>
    </lineage>
</organism>
<keyword evidence="3" id="KW-1185">Reference proteome</keyword>
<evidence type="ECO:0000313" key="2">
    <source>
        <dbReference type="EMBL" id="GCL60927.1"/>
    </source>
</evidence>
<dbReference type="RefSeq" id="WP_137730723.1">
    <property type="nucleotide sequence ID" value="NZ_BJCL01000001.1"/>
</dbReference>
<comment type="caution">
    <text evidence="2">The sequence shown here is derived from an EMBL/GenBank/DDBJ whole genome shotgun (WGS) entry which is preliminary data.</text>
</comment>
<proteinExistence type="predicted"/>
<evidence type="ECO:0000313" key="3">
    <source>
        <dbReference type="Proteomes" id="UP000301751"/>
    </source>
</evidence>
<dbReference type="Pfam" id="PF19265">
    <property type="entry name" value="DUF5908"/>
    <property type="match status" value="1"/>
</dbReference>
<sequence length="63" mass="6698">MPIQIQELVIRATVQDGATMSSSGPGSDGSGGAPAALSQAQYEQLLQDCVRQVLLVLARERER</sequence>
<feature type="region of interest" description="Disordered" evidence="1">
    <location>
        <begin position="16"/>
        <end position="35"/>
    </location>
</feature>
<accession>A0A480AKM6</accession>
<dbReference type="EMBL" id="BJCL01000001">
    <property type="protein sequence ID" value="GCL60927.1"/>
    <property type="molecule type" value="Genomic_DNA"/>
</dbReference>
<protein>
    <submittedName>
        <fullName evidence="2">Uncharacterized protein</fullName>
    </submittedName>
</protein>
<dbReference type="AlphaFoldDB" id="A0A480AKM6"/>
<evidence type="ECO:0000256" key="1">
    <source>
        <dbReference type="SAM" id="MobiDB-lite"/>
    </source>
</evidence>
<reference evidence="3" key="1">
    <citation type="submission" date="2019-03" db="EMBL/GenBank/DDBJ databases">
        <title>Aquabacterium pictum sp.nov., the first bacteriochlorophyll a-containing freshwater bacterium in the genus Aquabacterium of the class Betaproteobacteria.</title>
        <authorList>
            <person name="Hirose S."/>
            <person name="Tank M."/>
            <person name="Hara E."/>
            <person name="Tamaki H."/>
            <person name="Takaichi S."/>
            <person name="Haruta S."/>
            <person name="Hanada S."/>
        </authorList>
    </citation>
    <scope>NUCLEOTIDE SEQUENCE [LARGE SCALE GENOMIC DNA]</scope>
    <source>
        <strain evidence="3">W35</strain>
    </source>
</reference>